<dbReference type="Proteomes" id="UP000186588">
    <property type="component" value="Unassembled WGS sequence"/>
</dbReference>
<gene>
    <name evidence="1" type="ORF">APS55_00340</name>
    <name evidence="2" type="ORF">FF306_00157</name>
</gene>
<proteinExistence type="predicted"/>
<dbReference type="EMBL" id="BDDX01000001">
    <property type="protein sequence ID" value="GAT90066.1"/>
    <property type="molecule type" value="Genomic_DNA"/>
</dbReference>
<dbReference type="STRING" id="148814.APS55_00340"/>
<reference evidence="2 4" key="3">
    <citation type="journal article" date="2016" name="Syst. Appl. Microbiol.">
        <title>Genomic characterization of a fructophilic bee symbiont Lactobacillus kunkeei reveals its niche-specific adaptation.</title>
        <authorList>
            <person name="Maeno S."/>
            <person name="Tanizawa Y."/>
            <person name="Kanesaki Y."/>
            <person name="Kubota E."/>
            <person name="Kumar H."/>
            <person name="Dicks L."/>
            <person name="Salminen S."/>
            <person name="Nakagawa J."/>
            <person name="Arita M."/>
            <person name="Endo A."/>
        </authorList>
    </citation>
    <scope>NUCLEOTIDE SEQUENCE [LARGE SCALE GENOMIC DNA]</scope>
    <source>
        <strain evidence="2 4">FF30-6</strain>
    </source>
</reference>
<dbReference type="Proteomes" id="UP000067203">
    <property type="component" value="Chromosome"/>
</dbReference>
<dbReference type="AlphaFoldDB" id="A0A087EMV3"/>
<sequence>MIGKMNNPEDDWIQSLDEAEYINSHANEVLFYVQSNIKTKKKRIKVLRKALYDESKNVKAE</sequence>
<dbReference type="KEGG" id="lku:APS55_00340"/>
<evidence type="ECO:0000313" key="2">
    <source>
        <dbReference type="EMBL" id="GAT90066.1"/>
    </source>
</evidence>
<name>A0A087EMV3_9LACO</name>
<organism evidence="2 4">
    <name type="scientific">Apilactobacillus kunkeei</name>
    <dbReference type="NCBI Taxonomy" id="148814"/>
    <lineage>
        <taxon>Bacteria</taxon>
        <taxon>Bacillati</taxon>
        <taxon>Bacillota</taxon>
        <taxon>Bacilli</taxon>
        <taxon>Lactobacillales</taxon>
        <taxon>Lactobacillaceae</taxon>
        <taxon>Apilactobacillus</taxon>
    </lineage>
</organism>
<evidence type="ECO:0000313" key="4">
    <source>
        <dbReference type="Proteomes" id="UP000186588"/>
    </source>
</evidence>
<reference evidence="3" key="1">
    <citation type="submission" date="2015-10" db="EMBL/GenBank/DDBJ databases">
        <title>Bioinformatic analysis of the first complete genome sequence of Lactobacillus kunkeei strain MP2, an Apis mellifera gut isolate.</title>
        <authorList>
            <person name="Asenjo F."/>
            <person name="Olmos A."/>
            <person name="Henriquez-Piskulich P."/>
            <person name="Aldea P."/>
            <person name="Ugalde J.A."/>
            <person name="Trombert A.N."/>
        </authorList>
    </citation>
    <scope>NUCLEOTIDE SEQUENCE [LARGE SCALE GENOMIC DNA]</scope>
    <source>
        <strain evidence="3">MP2</strain>
    </source>
</reference>
<protein>
    <submittedName>
        <fullName evidence="2">Uncharacterized protein</fullName>
    </submittedName>
</protein>
<dbReference type="EMBL" id="CP012920">
    <property type="protein sequence ID" value="ALJ30779.1"/>
    <property type="molecule type" value="Genomic_DNA"/>
</dbReference>
<evidence type="ECO:0000313" key="1">
    <source>
        <dbReference type="EMBL" id="ALJ30779.1"/>
    </source>
</evidence>
<evidence type="ECO:0000313" key="3">
    <source>
        <dbReference type="Proteomes" id="UP000067203"/>
    </source>
</evidence>
<dbReference type="RefSeq" id="WP_034532525.1">
    <property type="nucleotide sequence ID" value="NZ_JAJIAT010000003.1"/>
</dbReference>
<accession>A0A087EMV3</accession>
<reference evidence="1 3" key="2">
    <citation type="journal article" date="2016" name="PeerJ">
        <title>Genome sequencing and analysis of the first complete genome of Lactobacillus kunkeei strain MP2, an Apis mellifera gut isolate.</title>
        <authorList>
            <person name="Asenjo F."/>
            <person name="Olmos A."/>
            <person name="Henriquez-Piskulich P."/>
            <person name="Polanco V."/>
            <person name="Aldea P."/>
            <person name="Ugalde J.A."/>
            <person name="Trombert A.N."/>
        </authorList>
    </citation>
    <scope>NUCLEOTIDE SEQUENCE [LARGE SCALE GENOMIC DNA]</scope>
    <source>
        <strain evidence="1 3">MP2</strain>
    </source>
</reference>